<dbReference type="InterPro" id="IPR013702">
    <property type="entry name" value="FIST_domain_N"/>
</dbReference>
<sequence length="377" mass="42331">MHKNHFSVSFDNQIRTTEHISNLINNAMESGAKGVTLIIAADYMPEMDSLSAYLKTIDITVSGAIFPEIIHDDSYYNDGAVVIAWNHPIQVKTFLEISNTQSELYTESNSDSKPPDVEGCLIFIDAKAKCLEEALDALYYRNEFDYRFAGGGAGYLKDNKRPCIFTNDGILEDALQTINLPFYQDNKICHGWSALSGPHLVTEASGYRLKALDYLPIKEQYRKFIQDNVEEDISDKSIEELLGQHPIGIKYYDEELIVRDAFRYSDGAIEFMGDIPEFSNIYILAGEPKSLLNYVDQNLNNLIIENKPDHNLSLIFSCVGRRAHMGSVSDTELSRISNALKPTESIIGTASLGELVTNEAGLLRLHNMSLVVSRMYK</sequence>
<gene>
    <name evidence="3" type="ORF">EV695_3133</name>
</gene>
<evidence type="ECO:0000313" key="4">
    <source>
        <dbReference type="Proteomes" id="UP000294887"/>
    </source>
</evidence>
<dbReference type="PANTHER" id="PTHR40252">
    <property type="entry name" value="BLR0328 PROTEIN"/>
    <property type="match status" value="1"/>
</dbReference>
<protein>
    <submittedName>
        <fullName evidence="3">FIST-like protein</fullName>
    </submittedName>
</protein>
<dbReference type="Pfam" id="PF08495">
    <property type="entry name" value="FIST"/>
    <property type="match status" value="1"/>
</dbReference>
<dbReference type="AlphaFoldDB" id="A0A4R1EU33"/>
<dbReference type="OrthoDB" id="378730at2"/>
<dbReference type="Proteomes" id="UP000294887">
    <property type="component" value="Unassembled WGS sequence"/>
</dbReference>
<organism evidence="3 4">
    <name type="scientific">Cocleimonas flava</name>
    <dbReference type="NCBI Taxonomy" id="634765"/>
    <lineage>
        <taxon>Bacteria</taxon>
        <taxon>Pseudomonadati</taxon>
        <taxon>Pseudomonadota</taxon>
        <taxon>Gammaproteobacteria</taxon>
        <taxon>Thiotrichales</taxon>
        <taxon>Thiotrichaceae</taxon>
        <taxon>Cocleimonas</taxon>
    </lineage>
</organism>
<accession>A0A4R1EU33</accession>
<dbReference type="SMART" id="SM01204">
    <property type="entry name" value="FIST_C"/>
    <property type="match status" value="1"/>
</dbReference>
<dbReference type="RefSeq" id="WP_131906871.1">
    <property type="nucleotide sequence ID" value="NZ_BAAAFU010000001.1"/>
</dbReference>
<dbReference type="SMART" id="SM00897">
    <property type="entry name" value="FIST"/>
    <property type="match status" value="1"/>
</dbReference>
<feature type="domain" description="FIST" evidence="1">
    <location>
        <begin position="31"/>
        <end position="216"/>
    </location>
</feature>
<proteinExistence type="predicted"/>
<evidence type="ECO:0000259" key="2">
    <source>
        <dbReference type="SMART" id="SM01204"/>
    </source>
</evidence>
<evidence type="ECO:0000313" key="3">
    <source>
        <dbReference type="EMBL" id="TCJ85167.1"/>
    </source>
</evidence>
<dbReference type="InterPro" id="IPR019494">
    <property type="entry name" value="FIST_C"/>
</dbReference>
<dbReference type="Pfam" id="PF10442">
    <property type="entry name" value="FIST_C"/>
    <property type="match status" value="1"/>
</dbReference>
<keyword evidence="4" id="KW-1185">Reference proteome</keyword>
<dbReference type="PANTHER" id="PTHR40252:SF2">
    <property type="entry name" value="BLR0328 PROTEIN"/>
    <property type="match status" value="1"/>
</dbReference>
<reference evidence="3 4" key="1">
    <citation type="submission" date="2019-03" db="EMBL/GenBank/DDBJ databases">
        <title>Genomic Encyclopedia of Type Strains, Phase IV (KMG-IV): sequencing the most valuable type-strain genomes for metagenomic binning, comparative biology and taxonomic classification.</title>
        <authorList>
            <person name="Goeker M."/>
        </authorList>
    </citation>
    <scope>NUCLEOTIDE SEQUENCE [LARGE SCALE GENOMIC DNA]</scope>
    <source>
        <strain evidence="3 4">DSM 24830</strain>
    </source>
</reference>
<dbReference type="EMBL" id="SMFQ01000004">
    <property type="protein sequence ID" value="TCJ85167.1"/>
    <property type="molecule type" value="Genomic_DNA"/>
</dbReference>
<feature type="domain" description="FIST C-domain" evidence="2">
    <location>
        <begin position="217"/>
        <end position="358"/>
    </location>
</feature>
<name>A0A4R1EU33_9GAMM</name>
<comment type="caution">
    <text evidence="3">The sequence shown here is derived from an EMBL/GenBank/DDBJ whole genome shotgun (WGS) entry which is preliminary data.</text>
</comment>
<evidence type="ECO:0000259" key="1">
    <source>
        <dbReference type="SMART" id="SM00897"/>
    </source>
</evidence>